<evidence type="ECO:0000313" key="3">
    <source>
        <dbReference type="Proteomes" id="UP000765509"/>
    </source>
</evidence>
<keyword evidence="3" id="KW-1185">Reference proteome</keyword>
<dbReference type="Proteomes" id="UP000765509">
    <property type="component" value="Unassembled WGS sequence"/>
</dbReference>
<evidence type="ECO:0000313" key="2">
    <source>
        <dbReference type="EMBL" id="MBW0588437.1"/>
    </source>
</evidence>
<gene>
    <name evidence="2" type="ORF">O181_128152</name>
</gene>
<evidence type="ECO:0000256" key="1">
    <source>
        <dbReference type="SAM" id="MobiDB-lite"/>
    </source>
</evidence>
<protein>
    <submittedName>
        <fullName evidence="2">Uncharacterized protein</fullName>
    </submittedName>
</protein>
<feature type="region of interest" description="Disordered" evidence="1">
    <location>
        <begin position="124"/>
        <end position="168"/>
    </location>
</feature>
<sequence>MDLVGSTFCAYQDPLGFEGKRSQQQERVCVKETNPLICNHAPKALAINCYDPGWFNEQSESQKHVIADSFYVTFLPNAAHSIRGKKHLDEKLGDLSFNDKYWDIITKLYYLSHKIEPEEEILQNDDEESIDLDELKDESGGKGGEEFSERNGIRQRNGTCGGSICHSS</sequence>
<organism evidence="2 3">
    <name type="scientific">Austropuccinia psidii MF-1</name>
    <dbReference type="NCBI Taxonomy" id="1389203"/>
    <lineage>
        <taxon>Eukaryota</taxon>
        <taxon>Fungi</taxon>
        <taxon>Dikarya</taxon>
        <taxon>Basidiomycota</taxon>
        <taxon>Pucciniomycotina</taxon>
        <taxon>Pucciniomycetes</taxon>
        <taxon>Pucciniales</taxon>
        <taxon>Sphaerophragmiaceae</taxon>
        <taxon>Austropuccinia</taxon>
    </lineage>
</organism>
<dbReference type="OrthoDB" id="2506837at2759"/>
<name>A0A9Q3KZA6_9BASI</name>
<proteinExistence type="predicted"/>
<reference evidence="2" key="1">
    <citation type="submission" date="2021-03" db="EMBL/GenBank/DDBJ databases">
        <title>Draft genome sequence of rust myrtle Austropuccinia psidii MF-1, a brazilian biotype.</title>
        <authorList>
            <person name="Quecine M.C."/>
            <person name="Pachon D.M.R."/>
            <person name="Bonatelli M.L."/>
            <person name="Correr F.H."/>
            <person name="Franceschini L.M."/>
            <person name="Leite T.F."/>
            <person name="Margarido G.R.A."/>
            <person name="Almeida C.A."/>
            <person name="Ferrarezi J.A."/>
            <person name="Labate C.A."/>
        </authorList>
    </citation>
    <scope>NUCLEOTIDE SEQUENCE</scope>
    <source>
        <strain evidence="2">MF-1</strain>
    </source>
</reference>
<feature type="compositionally biased region" description="Basic and acidic residues" evidence="1">
    <location>
        <begin position="137"/>
        <end position="152"/>
    </location>
</feature>
<comment type="caution">
    <text evidence="2">The sequence shown here is derived from an EMBL/GenBank/DDBJ whole genome shotgun (WGS) entry which is preliminary data.</text>
</comment>
<dbReference type="AlphaFoldDB" id="A0A9Q3KZA6"/>
<accession>A0A9Q3KZA6</accession>
<dbReference type="EMBL" id="AVOT02130531">
    <property type="protein sequence ID" value="MBW0588437.1"/>
    <property type="molecule type" value="Genomic_DNA"/>
</dbReference>
<feature type="compositionally biased region" description="Acidic residues" evidence="1">
    <location>
        <begin position="124"/>
        <end position="136"/>
    </location>
</feature>